<keyword evidence="2" id="KW-1185">Reference proteome</keyword>
<organism evidence="1 2">
    <name type="scientific">Pseudanabaena cinerea FACHB-1277</name>
    <dbReference type="NCBI Taxonomy" id="2949581"/>
    <lineage>
        <taxon>Bacteria</taxon>
        <taxon>Bacillati</taxon>
        <taxon>Cyanobacteriota</taxon>
        <taxon>Cyanophyceae</taxon>
        <taxon>Pseudanabaenales</taxon>
        <taxon>Pseudanabaenaceae</taxon>
        <taxon>Pseudanabaena</taxon>
        <taxon>Pseudanabaena cinerea</taxon>
    </lineage>
</organism>
<proteinExistence type="predicted"/>
<comment type="caution">
    <text evidence="1">The sequence shown here is derived from an EMBL/GenBank/DDBJ whole genome shotgun (WGS) entry which is preliminary data.</text>
</comment>
<protein>
    <submittedName>
        <fullName evidence="1">Uncharacterized protein</fullName>
    </submittedName>
</protein>
<sequence length="150" mass="16981">MSNKRLVMFLAAGDEHGWEERKFSHTNSLTNILCTHYDCTGSEPPEVGYRPSEYKSEDGKGSTHYRDGDWVVTKVDVFVPDIPVGNIYDEIVVCSCEYDPITPEWKAFGKRIVSLDSFGGDREAYNKFIASDEAKDCHIQPIPKQELLTV</sequence>
<dbReference type="Proteomes" id="UP000631421">
    <property type="component" value="Unassembled WGS sequence"/>
</dbReference>
<dbReference type="RefSeq" id="WP_190350781.1">
    <property type="nucleotide sequence ID" value="NZ_JACJPY010000025.1"/>
</dbReference>
<gene>
    <name evidence="1" type="ORF">H6F44_09830</name>
</gene>
<evidence type="ECO:0000313" key="1">
    <source>
        <dbReference type="EMBL" id="MBD2150415.1"/>
    </source>
</evidence>
<reference evidence="1" key="2">
    <citation type="submission" date="2020-08" db="EMBL/GenBank/DDBJ databases">
        <authorList>
            <person name="Chen M."/>
            <person name="Teng W."/>
            <person name="Zhao L."/>
            <person name="Hu C."/>
            <person name="Zhou Y."/>
            <person name="Han B."/>
            <person name="Song L."/>
            <person name="Shu W."/>
        </authorList>
    </citation>
    <scope>NUCLEOTIDE SEQUENCE</scope>
    <source>
        <strain evidence="1">FACHB-1277</strain>
    </source>
</reference>
<accession>A0A926UUQ8</accession>
<dbReference type="AlphaFoldDB" id="A0A926UUQ8"/>
<evidence type="ECO:0000313" key="2">
    <source>
        <dbReference type="Proteomes" id="UP000631421"/>
    </source>
</evidence>
<reference evidence="1" key="1">
    <citation type="journal article" date="2015" name="ISME J.">
        <title>Draft Genome Sequence of Streptomyces incarnatus NRRL8089, which Produces the Nucleoside Antibiotic Sinefungin.</title>
        <authorList>
            <person name="Oshima K."/>
            <person name="Hattori M."/>
            <person name="Shimizu H."/>
            <person name="Fukuda K."/>
            <person name="Nemoto M."/>
            <person name="Inagaki K."/>
            <person name="Tamura T."/>
        </authorList>
    </citation>
    <scope>NUCLEOTIDE SEQUENCE</scope>
    <source>
        <strain evidence="1">FACHB-1277</strain>
    </source>
</reference>
<name>A0A926UUQ8_9CYAN</name>
<dbReference type="EMBL" id="JACJPY010000025">
    <property type="protein sequence ID" value="MBD2150415.1"/>
    <property type="molecule type" value="Genomic_DNA"/>
</dbReference>